<gene>
    <name evidence="5" type="ORF">GUJ93_ZPchr0009g2149</name>
</gene>
<dbReference type="GO" id="GO:0008353">
    <property type="term" value="F:RNA polymerase II CTD heptapeptide repeat kinase activity"/>
    <property type="evidence" value="ECO:0007669"/>
    <property type="project" value="UniProtKB-EC"/>
</dbReference>
<name>A0A8J5RKU9_ZIZPA</name>
<keyword evidence="6" id="KW-1185">Reference proteome</keyword>
<dbReference type="Pfam" id="PF00069">
    <property type="entry name" value="Pkinase"/>
    <property type="match status" value="1"/>
</dbReference>
<organism evidence="5 6">
    <name type="scientific">Zizania palustris</name>
    <name type="common">Northern wild rice</name>
    <dbReference type="NCBI Taxonomy" id="103762"/>
    <lineage>
        <taxon>Eukaryota</taxon>
        <taxon>Viridiplantae</taxon>
        <taxon>Streptophyta</taxon>
        <taxon>Embryophyta</taxon>
        <taxon>Tracheophyta</taxon>
        <taxon>Spermatophyta</taxon>
        <taxon>Magnoliopsida</taxon>
        <taxon>Liliopsida</taxon>
        <taxon>Poales</taxon>
        <taxon>Poaceae</taxon>
        <taxon>BOP clade</taxon>
        <taxon>Oryzoideae</taxon>
        <taxon>Oryzeae</taxon>
        <taxon>Zizaniinae</taxon>
        <taxon>Zizania</taxon>
    </lineage>
</organism>
<dbReference type="SMART" id="SM00220">
    <property type="entry name" value="S_TKc"/>
    <property type="match status" value="1"/>
</dbReference>
<sequence length="327" mass="35847">MEHYECIGKIGDGAAGVVHKARDRRTGEIVAVKRLRGGIIAGGYGGDTDEEFLREVRCLEACRGHSSLVELRAAHRESGAAYYIVMEYVDGPSLGRVLREERRGRPFPEAEARRLMRQLVDGVRAMHRAGFMHRDLKPDNVVIDAHGDLKICDFGMSRTTAAAVPPYTSTVVTLWYRAPELILGSQEYNSLIDMWALGCIMAELLAGAPLFAGRSEMDQLNRVFDTVGMQDMRSWPGFARLPRAESALCHRARPPSRLREKFPTLSAAGFDVLCGLLACRPDMRLSASEALRCQWFTEADAPDAMAAACGGACFPPCVSSVADAIVV</sequence>
<dbReference type="Proteomes" id="UP000729402">
    <property type="component" value="Unassembled WGS sequence"/>
</dbReference>
<dbReference type="PROSITE" id="PS00108">
    <property type="entry name" value="PROTEIN_KINASE_ST"/>
    <property type="match status" value="1"/>
</dbReference>
<protein>
    <recommendedName>
        <fullName evidence="2">[RNA-polymerase]-subunit kinase</fullName>
        <ecNumber evidence="2">2.7.11.23</ecNumber>
    </recommendedName>
</protein>
<dbReference type="GO" id="GO:0007346">
    <property type="term" value="P:regulation of mitotic cell cycle"/>
    <property type="evidence" value="ECO:0007669"/>
    <property type="project" value="TreeGrafter"/>
</dbReference>
<evidence type="ECO:0000256" key="3">
    <source>
        <dbReference type="ARBA" id="ARBA00022553"/>
    </source>
</evidence>
<reference evidence="5" key="2">
    <citation type="submission" date="2021-02" db="EMBL/GenBank/DDBJ databases">
        <authorList>
            <person name="Kimball J.A."/>
            <person name="Haas M.W."/>
            <person name="Macchietto M."/>
            <person name="Kono T."/>
            <person name="Duquette J."/>
            <person name="Shao M."/>
        </authorList>
    </citation>
    <scope>NUCLEOTIDE SEQUENCE</scope>
    <source>
        <tissue evidence="5">Fresh leaf tissue</tissue>
    </source>
</reference>
<dbReference type="InterPro" id="IPR008271">
    <property type="entry name" value="Ser/Thr_kinase_AS"/>
</dbReference>
<dbReference type="FunFam" id="1.10.510.10:FF:000729">
    <property type="entry name" value="Putative cyclin-dependent kinase F-2"/>
    <property type="match status" value="1"/>
</dbReference>
<dbReference type="PANTHER" id="PTHR24056">
    <property type="entry name" value="CELL DIVISION PROTEIN KINASE"/>
    <property type="match status" value="1"/>
</dbReference>
<evidence type="ECO:0000256" key="2">
    <source>
        <dbReference type="ARBA" id="ARBA00012409"/>
    </source>
</evidence>
<dbReference type="EC" id="2.7.11.23" evidence="2"/>
<evidence type="ECO:0000313" key="5">
    <source>
        <dbReference type="EMBL" id="KAG8048727.1"/>
    </source>
</evidence>
<keyword evidence="3" id="KW-0597">Phosphoprotein</keyword>
<dbReference type="InterPro" id="IPR050108">
    <property type="entry name" value="CDK"/>
</dbReference>
<accession>A0A8J5RKU9</accession>
<dbReference type="PANTHER" id="PTHR24056:SF578">
    <property type="entry name" value="CYCLIN-DEPENDENT KINASE F-2-RELATED"/>
    <property type="match status" value="1"/>
</dbReference>
<dbReference type="EMBL" id="JAAALK010000289">
    <property type="protein sequence ID" value="KAG8048727.1"/>
    <property type="molecule type" value="Genomic_DNA"/>
</dbReference>
<feature type="domain" description="Protein kinase" evidence="4">
    <location>
        <begin position="4"/>
        <end position="296"/>
    </location>
</feature>
<dbReference type="AlphaFoldDB" id="A0A8J5RKU9"/>
<proteinExistence type="inferred from homology"/>
<dbReference type="InterPro" id="IPR000719">
    <property type="entry name" value="Prot_kinase_dom"/>
</dbReference>
<evidence type="ECO:0000256" key="1">
    <source>
        <dbReference type="ARBA" id="ARBA00006485"/>
    </source>
</evidence>
<comment type="caution">
    <text evidence="5">The sequence shown here is derived from an EMBL/GenBank/DDBJ whole genome shotgun (WGS) entry which is preliminary data.</text>
</comment>
<dbReference type="OrthoDB" id="648396at2759"/>
<evidence type="ECO:0000313" key="6">
    <source>
        <dbReference type="Proteomes" id="UP000729402"/>
    </source>
</evidence>
<dbReference type="GO" id="GO:0005634">
    <property type="term" value="C:nucleus"/>
    <property type="evidence" value="ECO:0007669"/>
    <property type="project" value="TreeGrafter"/>
</dbReference>
<reference evidence="5" key="1">
    <citation type="journal article" date="2021" name="bioRxiv">
        <title>Whole Genome Assembly and Annotation of Northern Wild Rice, Zizania palustris L., Supports a Whole Genome Duplication in the Zizania Genus.</title>
        <authorList>
            <person name="Haas M."/>
            <person name="Kono T."/>
            <person name="Macchietto M."/>
            <person name="Millas R."/>
            <person name="McGilp L."/>
            <person name="Shao M."/>
            <person name="Duquette J."/>
            <person name="Hirsch C.N."/>
            <person name="Kimball J."/>
        </authorList>
    </citation>
    <scope>NUCLEOTIDE SEQUENCE</scope>
    <source>
        <tissue evidence="5">Fresh leaf tissue</tissue>
    </source>
</reference>
<dbReference type="GO" id="GO:0005524">
    <property type="term" value="F:ATP binding"/>
    <property type="evidence" value="ECO:0007669"/>
    <property type="project" value="InterPro"/>
</dbReference>
<dbReference type="FunFam" id="3.30.200.20:FF:000888">
    <property type="entry name" value="Putative cyclin-dependent kinase F-2"/>
    <property type="match status" value="1"/>
</dbReference>
<dbReference type="PROSITE" id="PS50011">
    <property type="entry name" value="PROTEIN_KINASE_DOM"/>
    <property type="match status" value="1"/>
</dbReference>
<comment type="similarity">
    <text evidence="1">Belongs to the protein kinase superfamily. CMGC Ser/Thr protein kinase family. CDC2/CDKX subfamily.</text>
</comment>
<evidence type="ECO:0000259" key="4">
    <source>
        <dbReference type="PROSITE" id="PS50011"/>
    </source>
</evidence>